<keyword evidence="2" id="KW-1185">Reference proteome</keyword>
<sequence>MKVFLISCCVAVCFGLVLTSPSFNEPDISSTINPLANCSACETIYSVLLKEVKWSDVANENAAREQTWNDLKDNVPTDVACAAFGLCPII</sequence>
<accession>A0A7E4W2I7</accession>
<name>A0A7E4W2I7_PANRE</name>
<organism evidence="2 3">
    <name type="scientific">Panagrellus redivivus</name>
    <name type="common">Microworm</name>
    <dbReference type="NCBI Taxonomy" id="6233"/>
    <lineage>
        <taxon>Eukaryota</taxon>
        <taxon>Metazoa</taxon>
        <taxon>Ecdysozoa</taxon>
        <taxon>Nematoda</taxon>
        <taxon>Chromadorea</taxon>
        <taxon>Rhabditida</taxon>
        <taxon>Tylenchina</taxon>
        <taxon>Panagrolaimomorpha</taxon>
        <taxon>Panagrolaimoidea</taxon>
        <taxon>Panagrolaimidae</taxon>
        <taxon>Panagrellus</taxon>
    </lineage>
</organism>
<dbReference type="WBParaSite" id="Pan_g6195.t1">
    <property type="protein sequence ID" value="Pan_g6195.t1"/>
    <property type="gene ID" value="Pan_g6195"/>
</dbReference>
<evidence type="ECO:0000313" key="2">
    <source>
        <dbReference type="Proteomes" id="UP000492821"/>
    </source>
</evidence>
<reference evidence="2" key="1">
    <citation type="journal article" date="2013" name="Genetics">
        <title>The draft genome and transcriptome of Panagrellus redivivus are shaped by the harsh demands of a free-living lifestyle.</title>
        <authorList>
            <person name="Srinivasan J."/>
            <person name="Dillman A.R."/>
            <person name="Macchietto M.G."/>
            <person name="Heikkinen L."/>
            <person name="Lakso M."/>
            <person name="Fracchia K.M."/>
            <person name="Antoshechkin I."/>
            <person name="Mortazavi A."/>
            <person name="Wong G."/>
            <person name="Sternberg P.W."/>
        </authorList>
    </citation>
    <scope>NUCLEOTIDE SEQUENCE [LARGE SCALE GENOMIC DNA]</scope>
    <source>
        <strain evidence="2">MT8872</strain>
    </source>
</reference>
<dbReference type="AlphaFoldDB" id="A0A7E4W2I7"/>
<evidence type="ECO:0000256" key="1">
    <source>
        <dbReference type="SAM" id="SignalP"/>
    </source>
</evidence>
<dbReference type="Proteomes" id="UP000492821">
    <property type="component" value="Unassembled WGS sequence"/>
</dbReference>
<feature type="chain" id="PRO_5029017564" evidence="1">
    <location>
        <begin position="20"/>
        <end position="90"/>
    </location>
</feature>
<protein>
    <submittedName>
        <fullName evidence="3">Saposin B-type domain-containing protein</fullName>
    </submittedName>
</protein>
<evidence type="ECO:0000313" key="3">
    <source>
        <dbReference type="WBParaSite" id="Pan_g6195.t1"/>
    </source>
</evidence>
<keyword evidence="1" id="KW-0732">Signal</keyword>
<proteinExistence type="predicted"/>
<reference evidence="3" key="2">
    <citation type="submission" date="2020-10" db="UniProtKB">
        <authorList>
            <consortium name="WormBaseParasite"/>
        </authorList>
    </citation>
    <scope>IDENTIFICATION</scope>
</reference>
<feature type="signal peptide" evidence="1">
    <location>
        <begin position="1"/>
        <end position="19"/>
    </location>
</feature>